<sequence length="137" mass="14616">MAAPELPVQLRRRADSGWAGSWRSYPRQLRSFSTAGAAAQHVGLVGRLASQLGTEAVQPAEADLVRWGKELDTWEFRHLTQRLRHCPDPDGALADGNALQGGLAGEPGRAVAGASSLRPETGPGPESRAYHSHSFAP</sequence>
<comment type="caution">
    <text evidence="2">The sequence shown here is derived from an EMBL/GenBank/DDBJ whole genome shotgun (WGS) entry which is preliminary data.</text>
</comment>
<evidence type="ECO:0000256" key="1">
    <source>
        <dbReference type="SAM" id="MobiDB-lite"/>
    </source>
</evidence>
<evidence type="ECO:0000313" key="3">
    <source>
        <dbReference type="Proteomes" id="UP000620075"/>
    </source>
</evidence>
<dbReference type="RefSeq" id="WP_338180236.1">
    <property type="nucleotide sequence ID" value="NZ_JAEKNQ010000040.1"/>
</dbReference>
<gene>
    <name evidence="2" type="ORF">JF888_11175</name>
</gene>
<dbReference type="Proteomes" id="UP000620075">
    <property type="component" value="Unassembled WGS sequence"/>
</dbReference>
<name>A0A934KHN6_9BACT</name>
<protein>
    <submittedName>
        <fullName evidence="2">Uncharacterized protein</fullName>
    </submittedName>
</protein>
<reference evidence="2 3" key="1">
    <citation type="submission" date="2020-10" db="EMBL/GenBank/DDBJ databases">
        <title>Ca. Dormibacterota MAGs.</title>
        <authorList>
            <person name="Montgomery K."/>
        </authorList>
    </citation>
    <scope>NUCLEOTIDE SEQUENCE [LARGE SCALE GENOMIC DNA]</scope>
    <source>
        <strain evidence="2">SC8811_S16_3</strain>
    </source>
</reference>
<accession>A0A934KHN6</accession>
<evidence type="ECO:0000313" key="2">
    <source>
        <dbReference type="EMBL" id="MBJ7603736.1"/>
    </source>
</evidence>
<feature type="region of interest" description="Disordered" evidence="1">
    <location>
        <begin position="88"/>
        <end position="137"/>
    </location>
</feature>
<proteinExistence type="predicted"/>
<dbReference type="AlphaFoldDB" id="A0A934KHN6"/>
<organism evidence="2 3">
    <name type="scientific">Candidatus Dormiibacter inghamiae</name>
    <dbReference type="NCBI Taxonomy" id="3127013"/>
    <lineage>
        <taxon>Bacteria</taxon>
        <taxon>Bacillati</taxon>
        <taxon>Candidatus Dormiibacterota</taxon>
        <taxon>Candidatus Dormibacteria</taxon>
        <taxon>Candidatus Dormibacterales</taxon>
        <taxon>Candidatus Dormibacteraceae</taxon>
        <taxon>Candidatus Dormiibacter</taxon>
    </lineage>
</organism>
<dbReference type="EMBL" id="JAEKNQ010000040">
    <property type="protein sequence ID" value="MBJ7603736.1"/>
    <property type="molecule type" value="Genomic_DNA"/>
</dbReference>